<gene>
    <name evidence="1" type="ORF">GCM10008938_24640</name>
</gene>
<dbReference type="RefSeq" id="WP_189002989.1">
    <property type="nucleotide sequence ID" value="NZ_BMOD01000008.1"/>
</dbReference>
<dbReference type="EMBL" id="BMOD01000008">
    <property type="protein sequence ID" value="GGJ37567.1"/>
    <property type="molecule type" value="Genomic_DNA"/>
</dbReference>
<accession>A0ABQ2D010</accession>
<reference evidence="2" key="1">
    <citation type="journal article" date="2019" name="Int. J. Syst. Evol. Microbiol.">
        <title>The Global Catalogue of Microorganisms (GCM) 10K type strain sequencing project: providing services to taxonomists for standard genome sequencing and annotation.</title>
        <authorList>
            <consortium name="The Broad Institute Genomics Platform"/>
            <consortium name="The Broad Institute Genome Sequencing Center for Infectious Disease"/>
            <person name="Wu L."/>
            <person name="Ma J."/>
        </authorList>
    </citation>
    <scope>NUCLEOTIDE SEQUENCE [LARGE SCALE GENOMIC DNA]</scope>
    <source>
        <strain evidence="2">JCM 14370</strain>
    </source>
</reference>
<sequence>MPFPTLQIPEFLTLKREIETYPRMHGEYLIDLVSIAHLRAGGLNENDILDEVYCHWSGVASVEDLLYRGEGDGYEVSTQHLLETLVDGLKGGAAVGHTIDSMPEQEALRFSQRFLDLFEQPRGYMGMGITDRCIFEHGLLLMDQNHAGLLLVLEDD</sequence>
<evidence type="ECO:0000313" key="2">
    <source>
        <dbReference type="Proteomes" id="UP000632222"/>
    </source>
</evidence>
<evidence type="ECO:0000313" key="1">
    <source>
        <dbReference type="EMBL" id="GGJ37567.1"/>
    </source>
</evidence>
<keyword evidence="2" id="KW-1185">Reference proteome</keyword>
<protein>
    <submittedName>
        <fullName evidence="1">Uncharacterized protein</fullName>
    </submittedName>
</protein>
<comment type="caution">
    <text evidence="1">The sequence shown here is derived from an EMBL/GenBank/DDBJ whole genome shotgun (WGS) entry which is preliminary data.</text>
</comment>
<name>A0ABQ2D010_9DEIO</name>
<dbReference type="Proteomes" id="UP000632222">
    <property type="component" value="Unassembled WGS sequence"/>
</dbReference>
<organism evidence="1 2">
    <name type="scientific">Deinococcus roseus</name>
    <dbReference type="NCBI Taxonomy" id="392414"/>
    <lineage>
        <taxon>Bacteria</taxon>
        <taxon>Thermotogati</taxon>
        <taxon>Deinococcota</taxon>
        <taxon>Deinococci</taxon>
        <taxon>Deinococcales</taxon>
        <taxon>Deinococcaceae</taxon>
        <taxon>Deinococcus</taxon>
    </lineage>
</organism>
<proteinExistence type="predicted"/>